<dbReference type="InterPro" id="IPR010228">
    <property type="entry name" value="NADH_UbQ_OxRdtase_Gsu"/>
</dbReference>
<dbReference type="PANTHER" id="PTHR43105:SF13">
    <property type="entry name" value="NADH-UBIQUINONE OXIDOREDUCTASE 75 KDA SUBUNIT, MITOCHONDRIAL"/>
    <property type="match status" value="1"/>
</dbReference>
<protein>
    <recommendedName>
        <fullName evidence="11">NADH-quinone oxidoreductase</fullName>
        <ecNumber evidence="11">7.1.1.-</ecNumber>
    </recommendedName>
</protein>
<proteinExistence type="inferred from homology"/>
<keyword evidence="17" id="KW-1185">Reference proteome</keyword>
<dbReference type="SUPFAM" id="SSF54292">
    <property type="entry name" value="2Fe-2S ferredoxin-like"/>
    <property type="match status" value="1"/>
</dbReference>
<dbReference type="Pfam" id="PF22151">
    <property type="entry name" value="Fer4_NDSU1"/>
    <property type="match status" value="1"/>
</dbReference>
<feature type="domain" description="4Fe-4S His(Cys)3-ligated-type" evidence="15">
    <location>
        <begin position="87"/>
        <end position="126"/>
    </location>
</feature>
<keyword evidence="4 11" id="KW-0479">Metal-binding</keyword>
<evidence type="ECO:0000256" key="5">
    <source>
        <dbReference type="ARBA" id="ARBA00022967"/>
    </source>
</evidence>
<dbReference type="PANTHER" id="PTHR43105">
    <property type="entry name" value="RESPIRATORY NITRATE REDUCTASE"/>
    <property type="match status" value="1"/>
</dbReference>
<evidence type="ECO:0000256" key="3">
    <source>
        <dbReference type="ARBA" id="ARBA00022485"/>
    </source>
</evidence>
<dbReference type="GO" id="GO:0008137">
    <property type="term" value="F:NADH dehydrogenase (ubiquinone) activity"/>
    <property type="evidence" value="ECO:0007669"/>
    <property type="project" value="UniProtKB-UniRule"/>
</dbReference>
<evidence type="ECO:0000256" key="2">
    <source>
        <dbReference type="ARBA" id="ARBA00005404"/>
    </source>
</evidence>
<evidence type="ECO:0000256" key="4">
    <source>
        <dbReference type="ARBA" id="ARBA00022723"/>
    </source>
</evidence>
<dbReference type="Gene3D" id="3.40.228.10">
    <property type="entry name" value="Dimethylsulfoxide Reductase, domain 2"/>
    <property type="match status" value="1"/>
</dbReference>
<dbReference type="NCBIfam" id="TIGR01973">
    <property type="entry name" value="NuoG"/>
    <property type="match status" value="1"/>
</dbReference>
<dbReference type="Proteomes" id="UP000218890">
    <property type="component" value="Chromosome"/>
</dbReference>
<feature type="domain" description="4Fe-4S Mo/W bis-MGD-type" evidence="14">
    <location>
        <begin position="224"/>
        <end position="280"/>
    </location>
</feature>
<dbReference type="OrthoDB" id="9810782at2"/>
<dbReference type="SUPFAM" id="SSF54862">
    <property type="entry name" value="4Fe-4S ferredoxins"/>
    <property type="match status" value="1"/>
</dbReference>
<organism evidence="16 17">
    <name type="scientific">Halorhodospira halochloris</name>
    <name type="common">Ectothiorhodospira halochloris</name>
    <dbReference type="NCBI Taxonomy" id="1052"/>
    <lineage>
        <taxon>Bacteria</taxon>
        <taxon>Pseudomonadati</taxon>
        <taxon>Pseudomonadota</taxon>
        <taxon>Gammaproteobacteria</taxon>
        <taxon>Chromatiales</taxon>
        <taxon>Ectothiorhodospiraceae</taxon>
        <taxon>Halorhodospira</taxon>
    </lineage>
</organism>
<feature type="domain" description="2Fe-2S ferredoxin-type" evidence="13">
    <location>
        <begin position="9"/>
        <end position="87"/>
    </location>
</feature>
<evidence type="ECO:0000256" key="7">
    <source>
        <dbReference type="ARBA" id="ARBA00023014"/>
    </source>
</evidence>
<dbReference type="InterPro" id="IPR019574">
    <property type="entry name" value="NADH_UbQ_OxRdtase_Gsu_4Fe4S-bd"/>
</dbReference>
<dbReference type="GO" id="GO:0051539">
    <property type="term" value="F:4 iron, 4 sulfur cluster binding"/>
    <property type="evidence" value="ECO:0007669"/>
    <property type="project" value="UniProtKB-KW"/>
</dbReference>
<dbReference type="GO" id="GO:0048038">
    <property type="term" value="F:quinone binding"/>
    <property type="evidence" value="ECO:0007669"/>
    <property type="project" value="UniProtKB-UniRule"/>
</dbReference>
<name>A0A0X8XA94_HALHR</name>
<comment type="cofactor">
    <cofactor evidence="11">
        <name>[2Fe-2S] cluster</name>
        <dbReference type="ChEBI" id="CHEBI:190135"/>
    </cofactor>
    <text evidence="11">Binds 1 [2Fe-2S] cluster per subunit.</text>
</comment>
<dbReference type="InterPro" id="IPR036010">
    <property type="entry name" value="2Fe-2S_ferredoxin-like_sf"/>
</dbReference>
<dbReference type="SUPFAM" id="SSF53706">
    <property type="entry name" value="Formate dehydrogenase/DMSO reductase, domains 1-3"/>
    <property type="match status" value="1"/>
</dbReference>
<dbReference type="Pfam" id="PF00384">
    <property type="entry name" value="Molybdopterin"/>
    <property type="match status" value="1"/>
</dbReference>
<evidence type="ECO:0000256" key="10">
    <source>
        <dbReference type="ARBA" id="ARBA00047712"/>
    </source>
</evidence>
<dbReference type="PROSITE" id="PS00641">
    <property type="entry name" value="COMPLEX1_75K_1"/>
    <property type="match status" value="1"/>
</dbReference>
<evidence type="ECO:0000256" key="6">
    <source>
        <dbReference type="ARBA" id="ARBA00023004"/>
    </source>
</evidence>
<keyword evidence="5 11" id="KW-1278">Translocase</keyword>
<keyword evidence="7 11" id="KW-0411">Iron-sulfur</keyword>
<keyword evidence="6 11" id="KW-0408">Iron</keyword>
<dbReference type="InterPro" id="IPR001041">
    <property type="entry name" value="2Fe-2S_ferredoxin-type"/>
</dbReference>
<dbReference type="PROSITE" id="PS00643">
    <property type="entry name" value="COMPLEX1_75K_3"/>
    <property type="match status" value="1"/>
</dbReference>
<keyword evidence="11" id="KW-0001">2Fe-2S</keyword>
<dbReference type="Pfam" id="PF22117">
    <property type="entry name" value="Fer4_Nqo3"/>
    <property type="match status" value="1"/>
</dbReference>
<sequence length="819" mass="88499">MSSSAESVDTVTIEIDGRSVEARKGEQLIEAADRVGIHVPRFCYHRHLSVVASCRMCLVEVERAPKLMPACATPVADGMKVTTQSQRVFNAQRGVMEFLLINHPLDCPICDQGGECELQDQSVGYGSGLSRFNEGKRVVADEDLGPLVATEMTRCIHCTRCIRFLDEIAGEPDLGGMNRGEKLQISTYTGKHLQSELSANIVDLCPVGALTNKPFRFRARPWELLSFPAVSPHDGVGSQLQLHTFQGRVVRAVPRVCDTINENWISDRDRFGIEGLNSPQRLANPQVKRDGRWQEIDWGEAVNIAAARLREVIDNHGPESIGGLIAPSATLEELYLGGQLLHQIGSANVDHRLREVDVRDQDSAPVYPYLGQSIADLQDSAAILLIGSYPRHEQPLINHRLRKAAQAGGDVMAINPRGFDWNFDLARELAVAPDKLLAELAGVAQALAEKRQQKLPQHLGAEIGQIKVTDAARDIAQRLLDGQQSSVLLGNLAMSHPQAATLRALGSLIGEWSRSRFGVLAEAANSVGGWLAGALPHRRVGGASSARQGLAANQMLRAGLRAYLLFNVEPDNDLWDPAAGRAALEQADHVVAITTFADERLREVADLLLPAAAFGETAGTYVNNEGAWQSIRGVAKPYAQARPGWRIWRALGTVLELDGFDYEDIAQVHAEIAGKCRDITPAAQYPVDALQASKQATSSDTKQDHKRNEKNKSKQTNCLALGGDVPIYSGDPLVRRSAPLQQAPIAGALGVAVAPQTARQLGVNTDQVTPVRVRANGAALELPLTVCSHIPAGTAWIPAGLAERAPLGPAYGTVTIEAL</sequence>
<keyword evidence="3 11" id="KW-0004">4Fe-4S</keyword>
<evidence type="ECO:0000256" key="12">
    <source>
        <dbReference type="SAM" id="MobiDB-lite"/>
    </source>
</evidence>
<dbReference type="InterPro" id="IPR050123">
    <property type="entry name" value="Prok_molybdopt-oxidoreductase"/>
</dbReference>
<evidence type="ECO:0000256" key="9">
    <source>
        <dbReference type="ARBA" id="ARBA00026021"/>
    </source>
</evidence>
<accession>A0A0X8XA94</accession>
<gene>
    <name evidence="16" type="primary">nuoG</name>
    <name evidence="16" type="ORF">HH1059_10700</name>
</gene>
<dbReference type="Gene3D" id="3.30.70.20">
    <property type="match status" value="1"/>
</dbReference>
<comment type="function">
    <text evidence="11">NDH-1 shuttles electrons from NADH, via FMN and iron-sulfur (Fe-S) centers, to quinones in the respiratory chain. Couples the redox reaction to proton translocation (for every two electrons transferred, four hydrogen ions are translocated across the cytoplasmic membrane), and thus conserves the redox energy in a proton gradient.</text>
</comment>
<dbReference type="KEGG" id="hhk:HH1059_10700"/>
<evidence type="ECO:0000256" key="1">
    <source>
        <dbReference type="ARBA" id="ARBA00001966"/>
    </source>
</evidence>
<dbReference type="Pfam" id="PF13510">
    <property type="entry name" value="Fer2_4"/>
    <property type="match status" value="1"/>
</dbReference>
<dbReference type="EMBL" id="AP017372">
    <property type="protein sequence ID" value="BAU57768.1"/>
    <property type="molecule type" value="Genomic_DNA"/>
</dbReference>
<evidence type="ECO:0000259" key="13">
    <source>
        <dbReference type="PROSITE" id="PS51085"/>
    </source>
</evidence>
<dbReference type="CDD" id="cd00207">
    <property type="entry name" value="fer2"/>
    <property type="match status" value="1"/>
</dbReference>
<dbReference type="Gene3D" id="3.40.50.740">
    <property type="match status" value="2"/>
</dbReference>
<dbReference type="InterPro" id="IPR000283">
    <property type="entry name" value="NADH_UbQ_OxRdtase_75kDa_su_CS"/>
</dbReference>
<dbReference type="GO" id="GO:0016020">
    <property type="term" value="C:membrane"/>
    <property type="evidence" value="ECO:0007669"/>
    <property type="project" value="InterPro"/>
</dbReference>
<evidence type="ECO:0000313" key="17">
    <source>
        <dbReference type="Proteomes" id="UP000218890"/>
    </source>
</evidence>
<dbReference type="Gene3D" id="3.10.20.740">
    <property type="match status" value="1"/>
</dbReference>
<dbReference type="InterPro" id="IPR054351">
    <property type="entry name" value="NADH_UbQ_OxRdtase_ferredoxin"/>
</dbReference>
<evidence type="ECO:0000259" key="15">
    <source>
        <dbReference type="PROSITE" id="PS51839"/>
    </source>
</evidence>
<evidence type="ECO:0000256" key="8">
    <source>
        <dbReference type="ARBA" id="ARBA00023027"/>
    </source>
</evidence>
<reference evidence="16" key="1">
    <citation type="submission" date="2016-02" db="EMBL/GenBank/DDBJ databases">
        <title>Halorhodospira halochloris DSM-1059 complete genome, version 2.</title>
        <authorList>
            <person name="Tsukatani Y."/>
        </authorList>
    </citation>
    <scope>NUCLEOTIDE SEQUENCE</scope>
    <source>
        <strain evidence="16">DSM 1059</strain>
    </source>
</reference>
<dbReference type="InterPro" id="IPR006656">
    <property type="entry name" value="Mopterin_OxRdtase"/>
</dbReference>
<dbReference type="PROSITE" id="PS51085">
    <property type="entry name" value="2FE2S_FER_2"/>
    <property type="match status" value="1"/>
</dbReference>
<keyword evidence="11" id="KW-0874">Quinone</keyword>
<feature type="region of interest" description="Disordered" evidence="12">
    <location>
        <begin position="691"/>
        <end position="716"/>
    </location>
</feature>
<dbReference type="GO" id="GO:0046872">
    <property type="term" value="F:metal ion binding"/>
    <property type="evidence" value="ECO:0007669"/>
    <property type="project" value="UniProtKB-UniRule"/>
</dbReference>
<evidence type="ECO:0000256" key="11">
    <source>
        <dbReference type="RuleBase" id="RU003525"/>
    </source>
</evidence>
<dbReference type="PROSITE" id="PS00642">
    <property type="entry name" value="COMPLEX1_75K_2"/>
    <property type="match status" value="1"/>
</dbReference>
<dbReference type="PROSITE" id="PS51669">
    <property type="entry name" value="4FE4S_MOW_BIS_MGD"/>
    <property type="match status" value="1"/>
</dbReference>
<comment type="subunit">
    <text evidence="9">Composed of 13 different subunits. Subunits NuoCD, E, F, and G constitute the peripheral sector of the complex.</text>
</comment>
<dbReference type="GO" id="GO:0042773">
    <property type="term" value="P:ATP synthesis coupled electron transport"/>
    <property type="evidence" value="ECO:0007669"/>
    <property type="project" value="InterPro"/>
</dbReference>
<comment type="similarity">
    <text evidence="2 11">Belongs to the complex I 75 kDa subunit family.</text>
</comment>
<dbReference type="GO" id="GO:0016651">
    <property type="term" value="F:oxidoreductase activity, acting on NAD(P)H"/>
    <property type="evidence" value="ECO:0007669"/>
    <property type="project" value="InterPro"/>
</dbReference>
<dbReference type="InterPro" id="IPR006963">
    <property type="entry name" value="Mopterin_OxRdtase_4Fe-4S_dom"/>
</dbReference>
<dbReference type="SMART" id="SM00929">
    <property type="entry name" value="NADH-G_4Fe-4S_3"/>
    <property type="match status" value="1"/>
</dbReference>
<dbReference type="RefSeq" id="WP_096409057.1">
    <property type="nucleotide sequence ID" value="NZ_AP017372.2"/>
</dbReference>
<dbReference type="GO" id="GO:0051537">
    <property type="term" value="F:2 iron, 2 sulfur cluster binding"/>
    <property type="evidence" value="ECO:0007669"/>
    <property type="project" value="UniProtKB-UniRule"/>
</dbReference>
<comment type="cofactor">
    <cofactor evidence="1 11">
        <name>[4Fe-4S] cluster</name>
        <dbReference type="ChEBI" id="CHEBI:49883"/>
    </cofactor>
</comment>
<comment type="catalytic activity">
    <reaction evidence="10 11">
        <text>a quinone + NADH + 5 H(+)(in) = a quinol + NAD(+) + 4 H(+)(out)</text>
        <dbReference type="Rhea" id="RHEA:57888"/>
        <dbReference type="ChEBI" id="CHEBI:15378"/>
        <dbReference type="ChEBI" id="CHEBI:24646"/>
        <dbReference type="ChEBI" id="CHEBI:57540"/>
        <dbReference type="ChEBI" id="CHEBI:57945"/>
        <dbReference type="ChEBI" id="CHEBI:132124"/>
    </reaction>
</comment>
<dbReference type="PROSITE" id="PS51839">
    <property type="entry name" value="4FE4S_HC3"/>
    <property type="match status" value="1"/>
</dbReference>
<dbReference type="FunFam" id="3.10.20.740:FF:000001">
    <property type="entry name" value="NADH-quinone oxidoreductase subunit G"/>
    <property type="match status" value="1"/>
</dbReference>
<dbReference type="EC" id="7.1.1.-" evidence="11"/>
<dbReference type="FunFam" id="3.30.70.20:FF:000002">
    <property type="entry name" value="NADH-ubiquinone oxidoreductase 75 kDa subunit"/>
    <property type="match status" value="1"/>
</dbReference>
<dbReference type="AlphaFoldDB" id="A0A0X8XA94"/>
<evidence type="ECO:0000259" key="14">
    <source>
        <dbReference type="PROSITE" id="PS51669"/>
    </source>
</evidence>
<evidence type="ECO:0000313" key="16">
    <source>
        <dbReference type="EMBL" id="BAU57768.1"/>
    </source>
</evidence>
<feature type="compositionally biased region" description="Basic and acidic residues" evidence="12">
    <location>
        <begin position="701"/>
        <end position="712"/>
    </location>
</feature>
<dbReference type="Pfam" id="PF10588">
    <property type="entry name" value="NADH-G_4Fe-4S_3"/>
    <property type="match status" value="1"/>
</dbReference>
<keyword evidence="8 11" id="KW-0520">NAD</keyword>